<name>A0AC61QHT0_9BACT</name>
<comment type="caution">
    <text evidence="1">The sequence shown here is derived from an EMBL/GenBank/DDBJ whole genome shotgun (WGS) entry which is preliminary data.</text>
</comment>
<reference evidence="1" key="1">
    <citation type="submission" date="2019-03" db="EMBL/GenBank/DDBJ databases">
        <title>Candidatus Syntrophosphaera thermopropionivorans: a novel player in syntrophic propionate oxidation during anaerobic digestion.</title>
        <authorList>
            <person name="Dyksma S."/>
        </authorList>
    </citation>
    <scope>NUCLEOTIDE SEQUENCE</scope>
    <source>
        <strain evidence="1">W5</strain>
    </source>
</reference>
<accession>A0AC61QHT0</accession>
<gene>
    <name evidence="1" type="ORF">E0946_06685</name>
</gene>
<evidence type="ECO:0000313" key="1">
    <source>
        <dbReference type="EMBL" id="TDF72512.1"/>
    </source>
</evidence>
<organism evidence="1 2">
    <name type="scientific">Candidatus Syntrophosphaera thermopropionivorans</name>
    <dbReference type="NCBI Taxonomy" id="2593015"/>
    <lineage>
        <taxon>Bacteria</taxon>
        <taxon>Pseudomonadati</taxon>
        <taxon>Candidatus Cloacimonadota</taxon>
        <taxon>Candidatus Cloacimonadia</taxon>
        <taxon>Candidatus Cloacimonadales</taxon>
        <taxon>Candidatus Cloacimonadaceae</taxon>
        <taxon>Candidatus Syntrophosphaera</taxon>
    </lineage>
</organism>
<protein>
    <submittedName>
        <fullName evidence="1">T9SS type A sorting domain-containing protein</fullName>
    </submittedName>
</protein>
<proteinExistence type="predicted"/>
<sequence length="1299" mass="149771">MRKLWLALILLSLCVFTQAIIVETGSLNNFLTGHEPACAYDNWISHLAEGIAIPNYNLYAPYDRQTNGFGDFRLPTASDLVYWNDMLALFFAGDYNGAQSILNDNNCPYQIVEFHDTDTGKTLYILREIPNMQYYDDNGTEDPYDDEAGAFVYGWGIFIYYPEGTKPVIVTVPHPCDDFPTPRMGLQAFNVWDAQHLMINGAGREVRWTNQGTYTNSKSLSDAIRNPTHPFNYVYKKAADYLRDTFHCREWSCQIHSYDWNRHQGYANCQISAGNPRPCPNLPIRDLSPLKNDLINHGHHLMIPSNTVGIHNDVYLNDFYAVNYSIHDFIFTDGVHTYPVNNQIDLPAYSENQQMLYSQAGTTDYDVFEPFFHIEMDELPNSYRESLHNYYWFYGWNELLGKWDMDNLFTHFLEYYDRWIYDIEPVLEAMFQMDDGQPPVAPSNLAVFNQSLNSVTLTWTKGSAFDFDSYEIYYATEHIDESNYQIFDRNNNAFLASPDCERIEVTGLNNSYNYYFKIRARDKNQNYSGLSNEVTTSLAPVTISSFSAFGLDSTVRLYWQIGAQQNNQGFKIYRKVENGEYVLVDSWLTNPALSNPSAYSFEWWDNDVMNRTRYTYKISSTNIYNVEFFYNIPAIAEPRAIHTITISNSSGTLTDQIYFSANPFATDGFDNYWDVTKSTPTSNYVWNAFWEQYWGTNGTHLSREIKGDYDLDNELKTWVMRTRSDQINQTLTISVSDNFDRAEKLYLYDGGNGTYHNLLSGPYQYLNSNSSIRTMTLFWGNMQPKVLITSMANKIYQGGTTINFSWNYQYPFLVDHLELSIINDSDSILLSPSILNNQFSFTWTVPNDVTEMQDCCFVVDAVAIDGVRTRFWSDYHFSLVPQMILSYNEPGLKMRSNPWLNSGLSFNQVFGESQAYELSAEGLWIPTEDYDFGKAYCVFSDEVSFYSGTFPIQSNEYSLNLVPGWNFIPNPHLCAYDLEDLSFLMRGELFNFSEVLAQNLISHAVYVYRNGIYEPVTRIEPWEAFFIRYDGTEDLQPIIRFYPFFNGPSISPSEPGFKLKVVMNEGAPNSIELGLHKNATDDYDFKYDLLKPFPLPYLETNSLWINLPNADSTDSWNLYSEYKAEFTQSKEQKFWNIRLEAVSLEPITFNFEVQGTTPSWQIMMMLDNVSHIVGTSDNFIWIPPAPGIYEGYIRVSNYQVGIDDFVQSPIKGLKIYPNPFNPEVNISFSTATNNNVKINIYNIRGQKITTLYDGKLSAGQHTFHWNGKDSNGRSAASGIYLLRVETGNEHHTLKMILMK</sequence>
<dbReference type="EMBL" id="SMOG01000030">
    <property type="protein sequence ID" value="TDF72512.1"/>
    <property type="molecule type" value="Genomic_DNA"/>
</dbReference>
<evidence type="ECO:0000313" key="2">
    <source>
        <dbReference type="Proteomes" id="UP000294588"/>
    </source>
</evidence>
<dbReference type="Proteomes" id="UP000294588">
    <property type="component" value="Unassembled WGS sequence"/>
</dbReference>
<keyword evidence="2" id="KW-1185">Reference proteome</keyword>